<reference evidence="2" key="1">
    <citation type="submission" date="2016-10" db="EMBL/GenBank/DDBJ databases">
        <authorList>
            <person name="Varghese N."/>
            <person name="Submissions S."/>
        </authorList>
    </citation>
    <scope>NUCLEOTIDE SEQUENCE [LARGE SCALE GENOMIC DNA]</scope>
    <source>
        <strain evidence="2">DSM 18887</strain>
    </source>
</reference>
<proteinExistence type="predicted"/>
<dbReference type="AlphaFoldDB" id="A0A1H9IIP3"/>
<sequence>MKHYHLNALEQQVAASLQEGDILFISIDAFLYKQVAKGTGSWCSHVGFAIKENGQWLVVESKVPFVSKTPLRKFLSRTCNGEVMIRRLKQPLSTTEIEQLKQSADKLSATLPTTLYHLGFDFDSQRQFCSKFVHLVYKDALGIELGKAQTLEQLLQENPQASVRFWRCWFLGFIPWKRQTLTPASQINDPQLSTIFSTVD</sequence>
<dbReference type="Proteomes" id="UP000198749">
    <property type="component" value="Unassembled WGS sequence"/>
</dbReference>
<evidence type="ECO:0000313" key="1">
    <source>
        <dbReference type="EMBL" id="SEQ74419.1"/>
    </source>
</evidence>
<organism evidence="1 2">
    <name type="scientific">Amphritea atlantica</name>
    <dbReference type="NCBI Taxonomy" id="355243"/>
    <lineage>
        <taxon>Bacteria</taxon>
        <taxon>Pseudomonadati</taxon>
        <taxon>Pseudomonadota</taxon>
        <taxon>Gammaproteobacteria</taxon>
        <taxon>Oceanospirillales</taxon>
        <taxon>Oceanospirillaceae</taxon>
        <taxon>Amphritea</taxon>
    </lineage>
</organism>
<keyword evidence="2" id="KW-1185">Reference proteome</keyword>
<gene>
    <name evidence="1" type="ORF">SAMN03080615_02583</name>
</gene>
<dbReference type="SUPFAM" id="SSF54001">
    <property type="entry name" value="Cysteine proteinases"/>
    <property type="match status" value="1"/>
</dbReference>
<name>A0A1H9IIP3_9GAMM</name>
<protein>
    <submittedName>
        <fullName evidence="1">Permuted papain-like amidase enzyme, YaeF/YiiX, C92 family</fullName>
    </submittedName>
</protein>
<dbReference type="InterPro" id="IPR024453">
    <property type="entry name" value="Peptidase_C92"/>
</dbReference>
<dbReference type="STRING" id="355243.SAMN03080615_02583"/>
<evidence type="ECO:0000313" key="2">
    <source>
        <dbReference type="Proteomes" id="UP000198749"/>
    </source>
</evidence>
<dbReference type="Pfam" id="PF05708">
    <property type="entry name" value="Peptidase_C92"/>
    <property type="match status" value="1"/>
</dbReference>
<dbReference type="OrthoDB" id="6117294at2"/>
<dbReference type="EMBL" id="FOGB01000007">
    <property type="protein sequence ID" value="SEQ74419.1"/>
    <property type="molecule type" value="Genomic_DNA"/>
</dbReference>
<accession>A0A1H9IIP3</accession>
<dbReference type="Gene3D" id="3.90.1720.10">
    <property type="entry name" value="endopeptidase domain like (from Nostoc punctiforme)"/>
    <property type="match status" value="1"/>
</dbReference>
<dbReference type="InterPro" id="IPR038765">
    <property type="entry name" value="Papain-like_cys_pep_sf"/>
</dbReference>
<dbReference type="RefSeq" id="WP_091358870.1">
    <property type="nucleotide sequence ID" value="NZ_AP025284.1"/>
</dbReference>